<reference evidence="2 3" key="1">
    <citation type="submission" date="2019-01" db="EMBL/GenBank/DDBJ databases">
        <title>Litorilituus lipolytica sp. nov., isolated from intertidal sand of the Yellow Sea in China.</title>
        <authorList>
            <person name="Liu A."/>
        </authorList>
    </citation>
    <scope>NUCLEOTIDE SEQUENCE [LARGE SCALE GENOMIC DNA]</scope>
    <source>
        <strain evidence="2 3">RZ04</strain>
    </source>
</reference>
<dbReference type="NCBIfam" id="NF033860">
    <property type="entry name" value="Wzy_O6_O28"/>
    <property type="match status" value="1"/>
</dbReference>
<evidence type="ECO:0008006" key="4">
    <source>
        <dbReference type="Google" id="ProtNLM"/>
    </source>
</evidence>
<dbReference type="AlphaFoldDB" id="A0A502L505"/>
<organism evidence="2 3">
    <name type="scientific">Litorilituus lipolyticus</name>
    <dbReference type="NCBI Taxonomy" id="2491017"/>
    <lineage>
        <taxon>Bacteria</taxon>
        <taxon>Pseudomonadati</taxon>
        <taxon>Pseudomonadota</taxon>
        <taxon>Gammaproteobacteria</taxon>
        <taxon>Alteromonadales</taxon>
        <taxon>Colwelliaceae</taxon>
        <taxon>Litorilituus</taxon>
    </lineage>
</organism>
<feature type="transmembrane region" description="Helical" evidence="1">
    <location>
        <begin position="380"/>
        <end position="402"/>
    </location>
</feature>
<evidence type="ECO:0000256" key="1">
    <source>
        <dbReference type="SAM" id="Phobius"/>
    </source>
</evidence>
<proteinExistence type="predicted"/>
<feature type="transmembrane region" description="Helical" evidence="1">
    <location>
        <begin position="118"/>
        <end position="139"/>
    </location>
</feature>
<keyword evidence="1" id="KW-1133">Transmembrane helix</keyword>
<feature type="transmembrane region" description="Helical" evidence="1">
    <location>
        <begin position="188"/>
        <end position="205"/>
    </location>
</feature>
<sequence length="415" mass="47646">MLTGRALFGIGFIIINLLAYGIMLQTGELIGDVKGNVVKDYYSLFLSAFLVCSSYFFVLFILFSSLIKIKSPKFKFKFEKLSANRIGVLLLILQVFFIAFSLLNGVNIAGSGNTSTGSIFSIFWVFFPIDLFFVIYYGFYRHSYFFKPNLAIAIVSSVLRGRADIFLLILFFEVSKRIRNKTLKIKKLFFVGLITLCFYPILMVFKFSFRLYLGEGADQSLDYFIFELFDESLKEGYFHAVYSGVEHIISRLQTVSIVSEIGRFSNQLQDIYFQGGFYPFWLEGLHGIILDQSLGEPRNVPLGTAFTAVGDFNWTFNVGDWNTNPGLAGWLMLNPLWFGGYFLYILFLCTMSVIFTKMIGESDMKVDMLWYAWAFFLMPAWFGVFFLFVYTLLLFFVIKLILSSIPPIKIMSKSL</sequence>
<dbReference type="Proteomes" id="UP000315303">
    <property type="component" value="Unassembled WGS sequence"/>
</dbReference>
<evidence type="ECO:0000313" key="2">
    <source>
        <dbReference type="EMBL" id="TPH18952.1"/>
    </source>
</evidence>
<protein>
    <recommendedName>
        <fullName evidence="4">Oligosaccharide repeat unit polymerase</fullName>
    </recommendedName>
</protein>
<dbReference type="OrthoDB" id="7061494at2"/>
<keyword evidence="3" id="KW-1185">Reference proteome</keyword>
<feature type="transmembrane region" description="Helical" evidence="1">
    <location>
        <begin position="88"/>
        <end position="106"/>
    </location>
</feature>
<keyword evidence="1" id="KW-0812">Transmembrane</keyword>
<feature type="transmembrane region" description="Helical" evidence="1">
    <location>
        <begin position="44"/>
        <end position="67"/>
    </location>
</feature>
<evidence type="ECO:0000313" key="3">
    <source>
        <dbReference type="Proteomes" id="UP000315303"/>
    </source>
</evidence>
<name>A0A502L505_9GAMM</name>
<keyword evidence="1" id="KW-0472">Membrane</keyword>
<dbReference type="RefSeq" id="WP_140601096.1">
    <property type="nucleotide sequence ID" value="NZ_SAWY01000002.1"/>
</dbReference>
<gene>
    <name evidence="2" type="ORF">EPA86_01255</name>
</gene>
<accession>A0A502L505</accession>
<dbReference type="EMBL" id="SAWY01000002">
    <property type="protein sequence ID" value="TPH18952.1"/>
    <property type="molecule type" value="Genomic_DNA"/>
</dbReference>
<feature type="transmembrane region" description="Helical" evidence="1">
    <location>
        <begin position="7"/>
        <end position="24"/>
    </location>
</feature>
<comment type="caution">
    <text evidence="2">The sequence shown here is derived from an EMBL/GenBank/DDBJ whole genome shotgun (WGS) entry which is preliminary data.</text>
</comment>